<gene>
    <name evidence="2" type="ORF">DJ019_20515</name>
</gene>
<evidence type="ECO:0000313" key="3">
    <source>
        <dbReference type="Proteomes" id="UP000249524"/>
    </source>
</evidence>
<keyword evidence="3" id="KW-1185">Reference proteome</keyword>
<evidence type="ECO:0000313" key="2">
    <source>
        <dbReference type="EMBL" id="RAK61945.1"/>
    </source>
</evidence>
<evidence type="ECO:0000256" key="1">
    <source>
        <dbReference type="SAM" id="MobiDB-lite"/>
    </source>
</evidence>
<feature type="region of interest" description="Disordered" evidence="1">
    <location>
        <begin position="173"/>
        <end position="202"/>
    </location>
</feature>
<organism evidence="2 3">
    <name type="scientific">Phenylobacterium kunshanense</name>
    <dbReference type="NCBI Taxonomy" id="1445034"/>
    <lineage>
        <taxon>Bacteria</taxon>
        <taxon>Pseudomonadati</taxon>
        <taxon>Pseudomonadota</taxon>
        <taxon>Alphaproteobacteria</taxon>
        <taxon>Caulobacterales</taxon>
        <taxon>Caulobacteraceae</taxon>
        <taxon>Phenylobacterium</taxon>
    </lineage>
</organism>
<comment type="caution">
    <text evidence="2">The sequence shown here is derived from an EMBL/GenBank/DDBJ whole genome shotgun (WGS) entry which is preliminary data.</text>
</comment>
<dbReference type="Proteomes" id="UP000249524">
    <property type="component" value="Unassembled WGS sequence"/>
</dbReference>
<sequence length="202" mass="22911">MQPTTLQVTRPDDGLPADLAAQIDAEIYACEQIATHPTQYHYELQYRLRDLGARLGYISKLEFWTPSILAGKRGQIDVVWTCRDGGRGVAFELDASWRRKSIVKLLHMAPTHYPVWIVYGDPYMTFGPEEFALDQLIVIQPDLSRLPPFCRARVGRERLEAYRREQRALKAARRQAAAAQRKAVEAGEPSSTSAARKEEGRV</sequence>
<proteinExistence type="predicted"/>
<dbReference type="RefSeq" id="WP_111278730.1">
    <property type="nucleotide sequence ID" value="NZ_QFYS01000017.1"/>
</dbReference>
<dbReference type="OrthoDB" id="9838374at2"/>
<name>A0A328B5T9_9CAUL</name>
<protein>
    <submittedName>
        <fullName evidence="2">Uncharacterized protein</fullName>
    </submittedName>
</protein>
<reference evidence="2 3" key="1">
    <citation type="submission" date="2018-05" db="EMBL/GenBank/DDBJ databases">
        <authorList>
            <person name="Lanie J.A."/>
            <person name="Ng W.-L."/>
            <person name="Kazmierczak K.M."/>
            <person name="Andrzejewski T.M."/>
            <person name="Davidsen T.M."/>
            <person name="Wayne K.J."/>
            <person name="Tettelin H."/>
            <person name="Glass J.I."/>
            <person name="Rusch D."/>
            <person name="Podicherti R."/>
            <person name="Tsui H.-C.T."/>
            <person name="Winkler M.E."/>
        </authorList>
    </citation>
    <scope>NUCLEOTIDE SEQUENCE [LARGE SCALE GENOMIC DNA]</scope>
    <source>
        <strain evidence="2 3">BUT-10</strain>
    </source>
</reference>
<accession>A0A328B5T9</accession>
<dbReference type="EMBL" id="QFYS01000017">
    <property type="protein sequence ID" value="RAK61945.1"/>
    <property type="molecule type" value="Genomic_DNA"/>
</dbReference>
<dbReference type="AlphaFoldDB" id="A0A328B5T9"/>